<organism evidence="12 13">
    <name type="scientific">Pseudocalidococcus azoricus BACA0444</name>
    <dbReference type="NCBI Taxonomy" id="2918990"/>
    <lineage>
        <taxon>Bacteria</taxon>
        <taxon>Bacillati</taxon>
        <taxon>Cyanobacteriota</taxon>
        <taxon>Cyanophyceae</taxon>
        <taxon>Acaryochloridales</taxon>
        <taxon>Thermosynechococcaceae</taxon>
        <taxon>Pseudocalidococcus</taxon>
        <taxon>Pseudocalidococcus azoricus</taxon>
    </lineage>
</organism>
<dbReference type="EC" id="2.7.11.1" evidence="8"/>
<gene>
    <name evidence="12" type="ORF">RIF25_15545</name>
</gene>
<dbReference type="RefSeq" id="WP_322879425.1">
    <property type="nucleotide sequence ID" value="NZ_JAVMIP010000024.1"/>
</dbReference>
<keyword evidence="2 8" id="KW-0808">Transferase</keyword>
<keyword evidence="1 8" id="KW-0723">Serine/threonine-protein kinase</keyword>
<comment type="similarity">
    <text evidence="8">Belongs to the protein kinase superfamily. Ser/Thr protein kinase family.</text>
</comment>
<evidence type="ECO:0000256" key="6">
    <source>
        <dbReference type="ARBA" id="ARBA00047899"/>
    </source>
</evidence>
<dbReference type="PANTHER" id="PTHR24363">
    <property type="entry name" value="SERINE/THREONINE PROTEIN KINASE"/>
    <property type="match status" value="1"/>
</dbReference>
<sequence>MSYCYNPACTNPANPDDATLCQACGTNLLLHNRYRCTKILGRGGFGTTFLADDMVLPGKPNCVIKQLRPAASAPHILDMARQLFQREATTLGKVGNHPQVPRLLDYFELEPEFYLVQEYVSGLTLQQEVKRNGPMSEGQVRQVMLEVLPILDYLHKIEVIHRDIKPANLIRREIDGKLILIDFGAVKDQVSQAMMANPQDYTAFTAFAVGTPGYAPPEQMAMRPVYASDIYALGVTCIYLLTGKSPKDLGYDNTTGEFIWRSRVNISNDLQNVLEKMTEVSIKHRYQTAQDVLQDLQLVQKRLDLQQFSSPSSVGSDINQGLATGPLHSRPDPSSRSTGSLPTTVSPATRHAANAARSQQARAGLQPNYSRFAPPSTRVPARTSGAAQTPPSQVSYDNNPHGGSRLTPQTLMAAYNRGERDFSESRLDNLVLRKANLSDARFVQAFLQKADLRGCVMMNVDFGRANLGGANLRDCDLRASYFVNADLQGANLQGANLREASLTNANLRGANLQNADLTGSNITPNQIAQARTNWFTIHPNGKRGIGI</sequence>
<dbReference type="NCBIfam" id="NF045510">
    <property type="entry name" value="4Cys_prefix_kin"/>
    <property type="match status" value="1"/>
</dbReference>
<name>A0AAE4JX72_9CYAN</name>
<protein>
    <recommendedName>
        <fullName evidence="8">Serine/threonine-protein kinase B</fullName>
        <ecNumber evidence="8">2.7.11.1</ecNumber>
    </recommendedName>
</protein>
<feature type="compositionally biased region" description="Polar residues" evidence="10">
    <location>
        <begin position="385"/>
        <end position="398"/>
    </location>
</feature>
<feature type="compositionally biased region" description="Polar residues" evidence="10">
    <location>
        <begin position="332"/>
        <end position="347"/>
    </location>
</feature>
<dbReference type="Proteomes" id="UP001268256">
    <property type="component" value="Unassembled WGS sequence"/>
</dbReference>
<evidence type="ECO:0000256" key="7">
    <source>
        <dbReference type="ARBA" id="ARBA00048679"/>
    </source>
</evidence>
<dbReference type="InterPro" id="IPR001646">
    <property type="entry name" value="5peptide_repeat"/>
</dbReference>
<comment type="caution">
    <text evidence="12">The sequence shown here is derived from an EMBL/GenBank/DDBJ whole genome shotgun (WGS) entry which is preliminary data.</text>
</comment>
<accession>A0AAE4JX72</accession>
<dbReference type="GO" id="GO:0004674">
    <property type="term" value="F:protein serine/threonine kinase activity"/>
    <property type="evidence" value="ECO:0007669"/>
    <property type="project" value="UniProtKB-UniRule"/>
</dbReference>
<evidence type="ECO:0000256" key="4">
    <source>
        <dbReference type="ARBA" id="ARBA00022777"/>
    </source>
</evidence>
<dbReference type="InterPro" id="IPR017441">
    <property type="entry name" value="Protein_kinase_ATP_BS"/>
</dbReference>
<dbReference type="PANTHER" id="PTHR24363:SF0">
    <property type="entry name" value="SERINE_THREONINE KINASE LIKE DOMAIN CONTAINING 1"/>
    <property type="match status" value="1"/>
</dbReference>
<comment type="catalytic activity">
    <reaction evidence="7 8">
        <text>L-seryl-[protein] + ATP = O-phospho-L-seryl-[protein] + ADP + H(+)</text>
        <dbReference type="Rhea" id="RHEA:17989"/>
        <dbReference type="Rhea" id="RHEA-COMP:9863"/>
        <dbReference type="Rhea" id="RHEA-COMP:11604"/>
        <dbReference type="ChEBI" id="CHEBI:15378"/>
        <dbReference type="ChEBI" id="CHEBI:29999"/>
        <dbReference type="ChEBI" id="CHEBI:30616"/>
        <dbReference type="ChEBI" id="CHEBI:83421"/>
        <dbReference type="ChEBI" id="CHEBI:456216"/>
        <dbReference type="EC" id="2.7.11.1"/>
    </reaction>
</comment>
<feature type="binding site" evidence="9">
    <location>
        <position position="65"/>
    </location>
    <ligand>
        <name>ATP</name>
        <dbReference type="ChEBI" id="CHEBI:30616"/>
    </ligand>
</feature>
<dbReference type="Gene3D" id="2.160.20.80">
    <property type="entry name" value="E3 ubiquitin-protein ligase SopA"/>
    <property type="match status" value="1"/>
</dbReference>
<keyword evidence="5 8" id="KW-0067">ATP-binding</keyword>
<dbReference type="PROSITE" id="PS00107">
    <property type="entry name" value="PROTEIN_KINASE_ATP"/>
    <property type="match status" value="1"/>
</dbReference>
<keyword evidence="3 8" id="KW-0547">Nucleotide-binding</keyword>
<evidence type="ECO:0000256" key="8">
    <source>
        <dbReference type="PIRNR" id="PIRNR000647"/>
    </source>
</evidence>
<feature type="compositionally biased region" description="Polar residues" evidence="10">
    <location>
        <begin position="309"/>
        <end position="322"/>
    </location>
</feature>
<keyword evidence="4 8" id="KW-0418">Kinase</keyword>
<evidence type="ECO:0000256" key="5">
    <source>
        <dbReference type="ARBA" id="ARBA00022840"/>
    </source>
</evidence>
<evidence type="ECO:0000259" key="11">
    <source>
        <dbReference type="PROSITE" id="PS50011"/>
    </source>
</evidence>
<feature type="region of interest" description="Disordered" evidence="10">
    <location>
        <begin position="309"/>
        <end position="401"/>
    </location>
</feature>
<evidence type="ECO:0000256" key="2">
    <source>
        <dbReference type="ARBA" id="ARBA00022679"/>
    </source>
</evidence>
<dbReference type="CDD" id="cd14014">
    <property type="entry name" value="STKc_PknB_like"/>
    <property type="match status" value="1"/>
</dbReference>
<proteinExistence type="inferred from homology"/>
<dbReference type="SMART" id="SM00220">
    <property type="entry name" value="S_TKc"/>
    <property type="match status" value="1"/>
</dbReference>
<dbReference type="SUPFAM" id="SSF56112">
    <property type="entry name" value="Protein kinase-like (PK-like)"/>
    <property type="match status" value="1"/>
</dbReference>
<dbReference type="PROSITE" id="PS50011">
    <property type="entry name" value="PROTEIN_KINASE_DOM"/>
    <property type="match status" value="1"/>
</dbReference>
<feature type="domain" description="Protein kinase" evidence="11">
    <location>
        <begin position="34"/>
        <end position="298"/>
    </location>
</feature>
<keyword evidence="13" id="KW-1185">Reference proteome</keyword>
<dbReference type="Gene3D" id="1.10.510.10">
    <property type="entry name" value="Transferase(Phosphotransferase) domain 1"/>
    <property type="match status" value="1"/>
</dbReference>
<dbReference type="SUPFAM" id="SSF141571">
    <property type="entry name" value="Pentapeptide repeat-like"/>
    <property type="match status" value="1"/>
</dbReference>
<evidence type="ECO:0000256" key="9">
    <source>
        <dbReference type="PROSITE-ProRule" id="PRU10141"/>
    </source>
</evidence>
<evidence type="ECO:0000313" key="13">
    <source>
        <dbReference type="Proteomes" id="UP001268256"/>
    </source>
</evidence>
<dbReference type="PIRSF" id="PIRSF000647">
    <property type="entry name" value="Ser/Thr_PK_SpkB"/>
    <property type="match status" value="1"/>
</dbReference>
<feature type="compositionally biased region" description="Low complexity" evidence="10">
    <location>
        <begin position="352"/>
        <end position="363"/>
    </location>
</feature>
<comment type="catalytic activity">
    <reaction evidence="6 8">
        <text>L-threonyl-[protein] + ATP = O-phospho-L-threonyl-[protein] + ADP + H(+)</text>
        <dbReference type="Rhea" id="RHEA:46608"/>
        <dbReference type="Rhea" id="RHEA-COMP:11060"/>
        <dbReference type="Rhea" id="RHEA-COMP:11605"/>
        <dbReference type="ChEBI" id="CHEBI:15378"/>
        <dbReference type="ChEBI" id="CHEBI:30013"/>
        <dbReference type="ChEBI" id="CHEBI:30616"/>
        <dbReference type="ChEBI" id="CHEBI:61977"/>
        <dbReference type="ChEBI" id="CHEBI:456216"/>
        <dbReference type="EC" id="2.7.11.1"/>
    </reaction>
</comment>
<dbReference type="InterPro" id="IPR011009">
    <property type="entry name" value="Kinase-like_dom_sf"/>
</dbReference>
<reference evidence="13" key="1">
    <citation type="submission" date="2023-07" db="EMBL/GenBank/DDBJ databases">
        <authorList>
            <person name="Luz R."/>
            <person name="Cordeiro R."/>
            <person name="Fonseca A."/>
            <person name="Goncalves V."/>
        </authorList>
    </citation>
    <scope>NUCLEOTIDE SEQUENCE [LARGE SCALE GENOMIC DNA]</scope>
    <source>
        <strain evidence="13">BACA0444</strain>
    </source>
</reference>
<dbReference type="InterPro" id="IPR016252">
    <property type="entry name" value="Ser/Thr_kinase_SpkB"/>
</dbReference>
<evidence type="ECO:0000256" key="3">
    <source>
        <dbReference type="ARBA" id="ARBA00022741"/>
    </source>
</evidence>
<dbReference type="Pfam" id="PF00069">
    <property type="entry name" value="Pkinase"/>
    <property type="match status" value="1"/>
</dbReference>
<dbReference type="Pfam" id="PF00805">
    <property type="entry name" value="Pentapeptide"/>
    <property type="match status" value="2"/>
</dbReference>
<evidence type="ECO:0000256" key="10">
    <source>
        <dbReference type="SAM" id="MobiDB-lite"/>
    </source>
</evidence>
<evidence type="ECO:0000313" key="12">
    <source>
        <dbReference type="EMBL" id="MDS3862215.1"/>
    </source>
</evidence>
<dbReference type="EMBL" id="JAVMIP010000024">
    <property type="protein sequence ID" value="MDS3862215.1"/>
    <property type="molecule type" value="Genomic_DNA"/>
</dbReference>
<evidence type="ECO:0000256" key="1">
    <source>
        <dbReference type="ARBA" id="ARBA00022527"/>
    </source>
</evidence>
<dbReference type="AlphaFoldDB" id="A0AAE4JX72"/>
<dbReference type="GO" id="GO:0005524">
    <property type="term" value="F:ATP binding"/>
    <property type="evidence" value="ECO:0007669"/>
    <property type="project" value="UniProtKB-UniRule"/>
</dbReference>
<dbReference type="InterPro" id="IPR000719">
    <property type="entry name" value="Prot_kinase_dom"/>
</dbReference>